<evidence type="ECO:0000313" key="3">
    <source>
        <dbReference type="Proteomes" id="UP000316649"/>
    </source>
</evidence>
<gene>
    <name evidence="2" type="ORF">FHP88_13955</name>
</gene>
<dbReference type="PANTHER" id="PTHR35271">
    <property type="entry name" value="ABC TRANSPORTER, SUBSTRATE-BINDING LIPOPROTEIN-RELATED"/>
    <property type="match status" value="1"/>
</dbReference>
<dbReference type="EMBL" id="VMNH01000020">
    <property type="protein sequence ID" value="TVO71632.1"/>
    <property type="molecule type" value="Genomic_DNA"/>
</dbReference>
<accession>A0A557S2I2</accession>
<sequence length="328" mass="36390">MKIIAALMLSLSLLMLSKQASATDILVVESYHQEYSWDASYKRALIESLGDQYSLDFFQMDTKRLPASVHPAQAEKAWQIYKQKRPRLVILGDDNALKYLGPKLAKENVPVVYLGINNNPRSYFETAPINFTGVLERPLFKRSIASLAKILKPRPKKILVLFDGGTTAKAAVTEAFDGDIGINVFGVSAKLRLIKSWVEWKVQISRARQHGYDAIIMGLYHTITDVHGKNIPADEVMSWTVENSKIPLFSFWDFSVGKGKTAGGLVLSGEEQGRLAGSIAGQILTGAEPSKIYPKTAEQGRYLFSKSMLNRYGLVLPDSISMLSTLTD</sequence>
<dbReference type="PANTHER" id="PTHR35271:SF1">
    <property type="entry name" value="ABC TRANSPORTER, SUBSTRATE-BINDING LIPOPROTEIN"/>
    <property type="match status" value="1"/>
</dbReference>
<feature type="chain" id="PRO_5022141170" evidence="1">
    <location>
        <begin position="23"/>
        <end position="328"/>
    </location>
</feature>
<protein>
    <submittedName>
        <fullName evidence="2">Sugar ABC transporter</fullName>
    </submittedName>
</protein>
<organism evidence="2 3">
    <name type="scientific">Sedimenticola selenatireducens</name>
    <dbReference type="NCBI Taxonomy" id="191960"/>
    <lineage>
        <taxon>Bacteria</taxon>
        <taxon>Pseudomonadati</taxon>
        <taxon>Pseudomonadota</taxon>
        <taxon>Gammaproteobacteria</taxon>
        <taxon>Chromatiales</taxon>
        <taxon>Sedimenticolaceae</taxon>
        <taxon>Sedimenticola</taxon>
    </lineage>
</organism>
<evidence type="ECO:0000256" key="1">
    <source>
        <dbReference type="SAM" id="SignalP"/>
    </source>
</evidence>
<dbReference type="OrthoDB" id="1550623at2"/>
<proteinExistence type="predicted"/>
<dbReference type="Pfam" id="PF04392">
    <property type="entry name" value="ABC_sub_bind"/>
    <property type="match status" value="1"/>
</dbReference>
<dbReference type="InterPro" id="IPR007487">
    <property type="entry name" value="ABC_transpt-TYRBP-like"/>
</dbReference>
<name>A0A557S2I2_9GAMM</name>
<reference evidence="2 3" key="1">
    <citation type="submission" date="2019-07" db="EMBL/GenBank/DDBJ databases">
        <title>The pathways for chlorine oxyanion respiration interact through the shared metabolite chlorate.</title>
        <authorList>
            <person name="Barnum T.P."/>
            <person name="Cheng Y."/>
            <person name="Hill K.A."/>
            <person name="Lucas L.N."/>
            <person name="Carlson H.K."/>
            <person name="Coates J.D."/>
        </authorList>
    </citation>
    <scope>NUCLEOTIDE SEQUENCE [LARGE SCALE GENOMIC DNA]</scope>
    <source>
        <strain evidence="2 3">BK-1</strain>
    </source>
</reference>
<dbReference type="RefSeq" id="WP_144359705.1">
    <property type="nucleotide sequence ID" value="NZ_VMNH01000020.1"/>
</dbReference>
<keyword evidence="1" id="KW-0732">Signal</keyword>
<dbReference type="Proteomes" id="UP000316649">
    <property type="component" value="Unassembled WGS sequence"/>
</dbReference>
<evidence type="ECO:0000313" key="2">
    <source>
        <dbReference type="EMBL" id="TVO71632.1"/>
    </source>
</evidence>
<dbReference type="Gene3D" id="3.40.50.2300">
    <property type="match status" value="2"/>
</dbReference>
<feature type="signal peptide" evidence="1">
    <location>
        <begin position="1"/>
        <end position="22"/>
    </location>
</feature>
<dbReference type="AlphaFoldDB" id="A0A557S2I2"/>
<keyword evidence="3" id="KW-1185">Reference proteome</keyword>
<comment type="caution">
    <text evidence="2">The sequence shown here is derived from an EMBL/GenBank/DDBJ whole genome shotgun (WGS) entry which is preliminary data.</text>
</comment>